<dbReference type="EMBL" id="JAMWBK010000004">
    <property type="protein sequence ID" value="KAJ8906120.1"/>
    <property type="molecule type" value="Genomic_DNA"/>
</dbReference>
<evidence type="ECO:0000313" key="3">
    <source>
        <dbReference type="Proteomes" id="UP001157974"/>
    </source>
</evidence>
<reference evidence="2 3" key="1">
    <citation type="journal article" date="2023" name="Nat. Commun.">
        <title>Origin of minicircular mitochondrial genomes in red algae.</title>
        <authorList>
            <person name="Lee Y."/>
            <person name="Cho C.H."/>
            <person name="Lee Y.M."/>
            <person name="Park S.I."/>
            <person name="Yang J.H."/>
            <person name="West J.A."/>
            <person name="Bhattacharya D."/>
            <person name="Yoon H.S."/>
        </authorList>
    </citation>
    <scope>NUCLEOTIDE SEQUENCE [LARGE SCALE GENOMIC DNA]</scope>
    <source>
        <strain evidence="2 3">CCMP1338</strain>
        <tissue evidence="2">Whole cell</tissue>
    </source>
</reference>
<evidence type="ECO:0000256" key="1">
    <source>
        <dbReference type="SAM" id="Coils"/>
    </source>
</evidence>
<accession>A0AAV8UU81</accession>
<evidence type="ECO:0000313" key="2">
    <source>
        <dbReference type="EMBL" id="KAJ8906120.1"/>
    </source>
</evidence>
<keyword evidence="1" id="KW-0175">Coiled coil</keyword>
<comment type="caution">
    <text evidence="2">The sequence shown here is derived from an EMBL/GenBank/DDBJ whole genome shotgun (WGS) entry which is preliminary data.</text>
</comment>
<dbReference type="PANTHER" id="PTHR33645">
    <property type="entry name" value="AMINOPEPTIDASE (DUF3754)"/>
    <property type="match status" value="1"/>
</dbReference>
<organism evidence="2 3">
    <name type="scientific">Rhodosorus marinus</name>
    <dbReference type="NCBI Taxonomy" id="101924"/>
    <lineage>
        <taxon>Eukaryota</taxon>
        <taxon>Rhodophyta</taxon>
        <taxon>Stylonematophyceae</taxon>
        <taxon>Stylonematales</taxon>
        <taxon>Stylonemataceae</taxon>
        <taxon>Rhodosorus</taxon>
    </lineage>
</organism>
<sequence>MMGFGVLAGGECGRRNGRGGVVCRARSTEKNLERAVIRARRAVISYKEKYQEARRRAEEFKTNGVFLVGADMEITDTTEVEDIDVPLKDHYISSELDHLVQAIGDKLSQGTLDQVRSLVEADIRPLRERIEMGLAEREKESLRSLHELVVRAGFRHLSATEFTEWNKLERYADAVPVSIEDFVVEQPFKGSVNEDLSSSNCLNPAGLAFCRGFDFKRDSGVLLGQKLRGLQAGLLRSIEEPVSALFNAMFELRRAVLRSALNRIQEKKEEGRTETLEEKSKDTRKILSRKVRRVTVPAYWNGDFGEFFLPTYTQEPSTKQLLFIFNGTEDLESVEPVQMKLYQDVPFAAVSAFFPGGIVIPSTFDILRLDLLTITGLIASITSFFTRIDNKFASLVAAGTLSQYLIRVFVNFINITAQYKERRGRQQLDSLSAQGNAVLLVLQDYVQDLEVKTGLLLLGSPSLANGSQARVDDLRKEAEQFLEDHVGEEADLRGAVPRVLRILREGGLVDLETDFKPLMKCTCRTKVVERHVFLASFEFGSLLAKATGSCSQLTEMGSFNFWKVAEHKASPRAVSTTL</sequence>
<feature type="coiled-coil region" evidence="1">
    <location>
        <begin position="36"/>
        <end position="63"/>
    </location>
</feature>
<proteinExistence type="predicted"/>
<gene>
    <name evidence="2" type="ORF">NDN08_002618</name>
</gene>
<dbReference type="Pfam" id="PF12576">
    <property type="entry name" value="DUF3754"/>
    <property type="match status" value="1"/>
</dbReference>
<keyword evidence="3" id="KW-1185">Reference proteome</keyword>
<dbReference type="AlphaFoldDB" id="A0AAV8UU81"/>
<dbReference type="Proteomes" id="UP001157974">
    <property type="component" value="Unassembled WGS sequence"/>
</dbReference>
<name>A0AAV8UU81_9RHOD</name>
<dbReference type="PANTHER" id="PTHR33645:SF2">
    <property type="entry name" value="FAMILY PROTEIN, PUTATIVE (DUF3754)-RELATED"/>
    <property type="match status" value="1"/>
</dbReference>
<dbReference type="InterPro" id="IPR022227">
    <property type="entry name" value="DUF3754"/>
</dbReference>
<protein>
    <submittedName>
        <fullName evidence="2">Uncharacterized protein</fullName>
    </submittedName>
</protein>